<dbReference type="InterPro" id="IPR039424">
    <property type="entry name" value="SBP_5"/>
</dbReference>
<comment type="caution">
    <text evidence="5">The sequence shown here is derived from an EMBL/GenBank/DDBJ whole genome shotgun (WGS) entry which is preliminary data.</text>
</comment>
<protein>
    <submittedName>
        <fullName evidence="5">Peptide ABC transporter substrate-binding protein</fullName>
    </submittedName>
</protein>
<dbReference type="GO" id="GO:0043190">
    <property type="term" value="C:ATP-binding cassette (ABC) transporter complex"/>
    <property type="evidence" value="ECO:0007669"/>
    <property type="project" value="InterPro"/>
</dbReference>
<feature type="domain" description="Solute-binding protein family 5" evidence="4">
    <location>
        <begin position="96"/>
        <end position="461"/>
    </location>
</feature>
<feature type="signal peptide" evidence="3">
    <location>
        <begin position="1"/>
        <end position="25"/>
    </location>
</feature>
<dbReference type="AlphaFoldDB" id="A0AAW3I161"/>
<dbReference type="SUPFAM" id="SSF53850">
    <property type="entry name" value="Periplasmic binding protein-like II"/>
    <property type="match status" value="1"/>
</dbReference>
<evidence type="ECO:0000259" key="4">
    <source>
        <dbReference type="Pfam" id="PF00496"/>
    </source>
</evidence>
<evidence type="ECO:0000313" key="5">
    <source>
        <dbReference type="EMBL" id="KNE25762.1"/>
    </source>
</evidence>
<evidence type="ECO:0000256" key="1">
    <source>
        <dbReference type="ARBA" id="ARBA00005695"/>
    </source>
</evidence>
<gene>
    <name evidence="5" type="ORF">AFM18_21040</name>
</gene>
<keyword evidence="2 3" id="KW-0732">Signal</keyword>
<dbReference type="InterPro" id="IPR030678">
    <property type="entry name" value="Peptide/Ni-bd"/>
</dbReference>
<dbReference type="Proteomes" id="UP000037511">
    <property type="component" value="Unassembled WGS sequence"/>
</dbReference>
<dbReference type="Pfam" id="PF00496">
    <property type="entry name" value="SBP_bac_5"/>
    <property type="match status" value="1"/>
</dbReference>
<dbReference type="PANTHER" id="PTHR30290">
    <property type="entry name" value="PERIPLASMIC BINDING COMPONENT OF ABC TRANSPORTER"/>
    <property type="match status" value="1"/>
</dbReference>
<organism evidence="5 6">
    <name type="scientific">Achromobacter spanius</name>
    <dbReference type="NCBI Taxonomy" id="217203"/>
    <lineage>
        <taxon>Bacteria</taxon>
        <taxon>Pseudomonadati</taxon>
        <taxon>Pseudomonadota</taxon>
        <taxon>Betaproteobacteria</taxon>
        <taxon>Burkholderiales</taxon>
        <taxon>Alcaligenaceae</taxon>
        <taxon>Achromobacter</taxon>
    </lineage>
</organism>
<comment type="similarity">
    <text evidence="1">Belongs to the bacterial solute-binding protein 5 family.</text>
</comment>
<dbReference type="GO" id="GO:0030288">
    <property type="term" value="C:outer membrane-bounded periplasmic space"/>
    <property type="evidence" value="ECO:0007669"/>
    <property type="project" value="UniProtKB-ARBA"/>
</dbReference>
<evidence type="ECO:0000313" key="6">
    <source>
        <dbReference type="Proteomes" id="UP000037511"/>
    </source>
</evidence>
<name>A0AAW3I161_9BURK</name>
<dbReference type="GO" id="GO:0015833">
    <property type="term" value="P:peptide transport"/>
    <property type="evidence" value="ECO:0007669"/>
    <property type="project" value="TreeGrafter"/>
</dbReference>
<proteinExistence type="inferred from homology"/>
<evidence type="ECO:0000256" key="2">
    <source>
        <dbReference type="ARBA" id="ARBA00022729"/>
    </source>
</evidence>
<sequence length="550" mass="61838">MKCNIVRRALTRGLLASAVVNTALAATAFTATLATPATAIAASPSADLQPQYGGVLTAILNPEPPNLNVAMQQVGTTQMVAGKVYESLLTYSFDLKPQPSLAKSWEVSDDQLTYTFHLQPNAQWHDGKPFTSADVLFSYKQVLANTPRTRALMRYIQDITAPDEHTVVFKLKERYSAFLYAFDIGGGVILPKHLFDVDTPMAQNPHNNAPVGTGPFKFKRWERGSYIELVKNEHYWKEGRPYLDGIIYRVIPDAASRRLALEQRTVQQAWLQDIEPFDMPRVAKLPHINVTQKGYEYWSTLHWIEMNGARKPMDDKRFRQAVMYAIDRDFIAKRIMFGMGTVSTGPFHRNTRFYDPNIKQYPYDPKKAIALLDEMGLKPDANGMRVKLGLIPNPYGEMQRRIAEYTKQSLGKVGIVIDIESTDVGGWTTRMGNWDFDMAYNGVFQYGDPAIGVSRTYVSSNIKKGLAFTNTSQYRNPKVDALFDQAATAPTDAERQRLYTEVQKILAEDVPLAWIDDTNYSTYLDKRVHGAITTGLGAVGSYADAWLSPQ</sequence>
<dbReference type="GO" id="GO:1904680">
    <property type="term" value="F:peptide transmembrane transporter activity"/>
    <property type="evidence" value="ECO:0007669"/>
    <property type="project" value="TreeGrafter"/>
</dbReference>
<dbReference type="Gene3D" id="3.10.105.10">
    <property type="entry name" value="Dipeptide-binding Protein, Domain 3"/>
    <property type="match status" value="1"/>
</dbReference>
<evidence type="ECO:0000256" key="3">
    <source>
        <dbReference type="SAM" id="SignalP"/>
    </source>
</evidence>
<reference evidence="5 6" key="1">
    <citation type="submission" date="2015-07" db="EMBL/GenBank/DDBJ databases">
        <title>Draft genome of Achromobacter spanius.</title>
        <authorList>
            <person name="Wang X."/>
        </authorList>
    </citation>
    <scope>NUCLEOTIDE SEQUENCE [LARGE SCALE GENOMIC DNA]</scope>
    <source>
        <strain evidence="5 6">CGMCC9173</strain>
    </source>
</reference>
<dbReference type="CDD" id="cd08517">
    <property type="entry name" value="PBP2_NikA_DppA_OppA_like_13"/>
    <property type="match status" value="1"/>
</dbReference>
<dbReference type="Gene3D" id="3.40.190.10">
    <property type="entry name" value="Periplasmic binding protein-like II"/>
    <property type="match status" value="1"/>
</dbReference>
<dbReference type="InterPro" id="IPR000914">
    <property type="entry name" value="SBP_5_dom"/>
</dbReference>
<accession>A0AAW3I161</accession>
<feature type="chain" id="PRO_5043666057" evidence="3">
    <location>
        <begin position="26"/>
        <end position="550"/>
    </location>
</feature>
<dbReference type="RefSeq" id="WP_050448822.1">
    <property type="nucleotide sequence ID" value="NZ_LGVG01000031.1"/>
</dbReference>
<dbReference type="PIRSF" id="PIRSF002741">
    <property type="entry name" value="MppA"/>
    <property type="match status" value="1"/>
</dbReference>
<dbReference type="PANTHER" id="PTHR30290:SF38">
    <property type="entry name" value="D,D-DIPEPTIDE-BINDING PERIPLASMIC PROTEIN DDPA-RELATED"/>
    <property type="match status" value="1"/>
</dbReference>
<dbReference type="EMBL" id="LGVG01000031">
    <property type="protein sequence ID" value="KNE25762.1"/>
    <property type="molecule type" value="Genomic_DNA"/>
</dbReference>